<accession>A0A1G1WXX9</accession>
<evidence type="ECO:0008006" key="4">
    <source>
        <dbReference type="Google" id="ProtNLM"/>
    </source>
</evidence>
<reference evidence="2 3" key="1">
    <citation type="journal article" date="2016" name="Nat. Commun.">
        <title>Thousands of microbial genomes shed light on interconnected biogeochemical processes in an aquifer system.</title>
        <authorList>
            <person name="Anantharaman K."/>
            <person name="Brown C.T."/>
            <person name="Hug L.A."/>
            <person name="Sharon I."/>
            <person name="Castelle C.J."/>
            <person name="Probst A.J."/>
            <person name="Thomas B.C."/>
            <person name="Singh A."/>
            <person name="Wilkins M.J."/>
            <person name="Karaoz U."/>
            <person name="Brodie E.L."/>
            <person name="Williams K.H."/>
            <person name="Hubbard S.S."/>
            <person name="Banfield J.F."/>
        </authorList>
    </citation>
    <scope>NUCLEOTIDE SEQUENCE [LARGE SCALE GENOMIC DNA]</scope>
</reference>
<dbReference type="Proteomes" id="UP000179279">
    <property type="component" value="Unassembled WGS sequence"/>
</dbReference>
<comment type="caution">
    <text evidence="2">The sequence shown here is derived from an EMBL/GenBank/DDBJ whole genome shotgun (WGS) entry which is preliminary data.</text>
</comment>
<dbReference type="AlphaFoldDB" id="A0A1G1WXX9"/>
<evidence type="ECO:0000256" key="1">
    <source>
        <dbReference type="SAM" id="Phobius"/>
    </source>
</evidence>
<keyword evidence="1" id="KW-0812">Transmembrane</keyword>
<evidence type="ECO:0000313" key="3">
    <source>
        <dbReference type="Proteomes" id="UP000179279"/>
    </source>
</evidence>
<sequence>MFELLGNMAPGMVVVLLLRIIVPLTIFRWPLWAAVASLLIDALDCQIATAFGCSIPNYILRDKYLDLYYLTIELAVSRKWANKIASKAALVLYIWRLAGMVIFHLTGEEKWLIIAPNIFEYFFLFIVLLQFLGKETRSRFWLDSPKRLWRLLTFLFIIKTPQEIVLHSWKEPAQAFYSWIRNIF</sequence>
<feature type="transmembrane region" description="Helical" evidence="1">
    <location>
        <begin position="12"/>
        <end position="31"/>
    </location>
</feature>
<dbReference type="EMBL" id="MHDA01000013">
    <property type="protein sequence ID" value="OGY32612.1"/>
    <property type="molecule type" value="Genomic_DNA"/>
</dbReference>
<proteinExistence type="predicted"/>
<gene>
    <name evidence="2" type="ORF">A3A57_01245</name>
</gene>
<name>A0A1G1WXX9_9BACT</name>
<evidence type="ECO:0000313" key="2">
    <source>
        <dbReference type="EMBL" id="OGY32612.1"/>
    </source>
</evidence>
<organism evidence="2 3">
    <name type="scientific">Candidatus Woykebacteria bacterium RIFCSPLOWO2_01_FULL_41_12</name>
    <dbReference type="NCBI Taxonomy" id="1802604"/>
    <lineage>
        <taxon>Bacteria</taxon>
        <taxon>Candidatus Woykeibacteriota</taxon>
    </lineage>
</organism>
<feature type="transmembrane region" description="Helical" evidence="1">
    <location>
        <begin position="111"/>
        <end position="132"/>
    </location>
</feature>
<feature type="transmembrane region" description="Helical" evidence="1">
    <location>
        <begin position="88"/>
        <end position="105"/>
    </location>
</feature>
<protein>
    <recommendedName>
        <fullName evidence="4">CDP-alcohol phosphatidyltransferase</fullName>
    </recommendedName>
</protein>
<keyword evidence="1" id="KW-1133">Transmembrane helix</keyword>
<keyword evidence="1" id="KW-0472">Membrane</keyword>